<dbReference type="InterPro" id="IPR014001">
    <property type="entry name" value="Helicase_ATP-bd"/>
</dbReference>
<dbReference type="PANTHER" id="PTHR10799">
    <property type="entry name" value="SNF2/RAD54 HELICASE FAMILY"/>
    <property type="match status" value="1"/>
</dbReference>
<dbReference type="InterPro" id="IPR000330">
    <property type="entry name" value="SNF2_N"/>
</dbReference>
<evidence type="ECO:0000313" key="2">
    <source>
        <dbReference type="EMBL" id="DAG00534.1"/>
    </source>
</evidence>
<sequence>MEISKNNLVRIPNNISTEDYSRLLYGLTKTSKFEDGLWKVNNFHKLLLYCADFNLEGIGKCKYDLYNYQKTAVKELLDIDNGSLIVASCGAGKTLIAIDLYLELLSRNKIKGPGLIVVKSSLKVQWFHEVKKFSDLVPSILETSAKAKKKFDEQFNGDLLICNYETLNDEKVRDRLLSMKIEYIFADEIQYVKNYQAKRSKSLYKFNNVKYTFGATATPIQKNPRDIFGIFRFVKKDLFTNINKFDKRY</sequence>
<dbReference type="Gene3D" id="3.40.50.10810">
    <property type="entry name" value="Tandem AAA-ATPase domain"/>
    <property type="match status" value="1"/>
</dbReference>
<organism evidence="2">
    <name type="scientific">Myoviridae sp. ctJ2i1</name>
    <dbReference type="NCBI Taxonomy" id="2825079"/>
    <lineage>
        <taxon>Viruses</taxon>
        <taxon>Duplodnaviria</taxon>
        <taxon>Heunggongvirae</taxon>
        <taxon>Uroviricota</taxon>
        <taxon>Caudoviricetes</taxon>
    </lineage>
</organism>
<feature type="domain" description="Helicase ATP-binding" evidence="1">
    <location>
        <begin position="61"/>
        <end position="247"/>
    </location>
</feature>
<reference evidence="2" key="1">
    <citation type="journal article" date="2021" name="Proc. Natl. Acad. Sci. U.S.A.">
        <title>A Catalog of Tens of Thousands of Viruses from Human Metagenomes Reveals Hidden Associations with Chronic Diseases.</title>
        <authorList>
            <person name="Tisza M.J."/>
            <person name="Buck C.B."/>
        </authorList>
    </citation>
    <scope>NUCLEOTIDE SEQUENCE</scope>
    <source>
        <strain evidence="2">CtJ2i1</strain>
    </source>
</reference>
<dbReference type="EMBL" id="BK016182">
    <property type="protein sequence ID" value="DAG00534.1"/>
    <property type="molecule type" value="Genomic_DNA"/>
</dbReference>
<protein>
    <submittedName>
        <fullName evidence="2">Chromatin remodeling complex ATPase</fullName>
    </submittedName>
</protein>
<dbReference type="GO" id="GO:0005524">
    <property type="term" value="F:ATP binding"/>
    <property type="evidence" value="ECO:0007669"/>
    <property type="project" value="InterPro"/>
</dbReference>
<dbReference type="SMART" id="SM00487">
    <property type="entry name" value="DEXDc"/>
    <property type="match status" value="1"/>
</dbReference>
<dbReference type="Pfam" id="PF00176">
    <property type="entry name" value="SNF2-rel_dom"/>
    <property type="match status" value="1"/>
</dbReference>
<dbReference type="InterPro" id="IPR027417">
    <property type="entry name" value="P-loop_NTPase"/>
</dbReference>
<proteinExistence type="predicted"/>
<dbReference type="InterPro" id="IPR038718">
    <property type="entry name" value="SNF2-like_sf"/>
</dbReference>
<name>A0A8S5V1C8_9CAUD</name>
<accession>A0A8S5V1C8</accession>
<dbReference type="SUPFAM" id="SSF52540">
    <property type="entry name" value="P-loop containing nucleoside triphosphate hydrolases"/>
    <property type="match status" value="1"/>
</dbReference>
<evidence type="ECO:0000259" key="1">
    <source>
        <dbReference type="SMART" id="SM00487"/>
    </source>
</evidence>